<dbReference type="SUPFAM" id="SSF52540">
    <property type="entry name" value="P-loop containing nucleoside triphosphate hydrolases"/>
    <property type="match status" value="1"/>
</dbReference>
<dbReference type="Gene3D" id="1.25.40.10">
    <property type="entry name" value="Tetratricopeptide repeat domain"/>
    <property type="match status" value="1"/>
</dbReference>
<proteinExistence type="predicted"/>
<keyword evidence="6" id="KW-1185">Reference proteome</keyword>
<dbReference type="CDD" id="cd06170">
    <property type="entry name" value="LuxR_C_like"/>
    <property type="match status" value="1"/>
</dbReference>
<accession>A0A1V4HBS4</accession>
<feature type="domain" description="HTH luxR-type" evidence="4">
    <location>
        <begin position="784"/>
        <end position="849"/>
    </location>
</feature>
<dbReference type="SMART" id="SM00421">
    <property type="entry name" value="HTH_LUXR"/>
    <property type="match status" value="1"/>
</dbReference>
<keyword evidence="1" id="KW-0805">Transcription regulation</keyword>
<dbReference type="EMBL" id="MBTG01000036">
    <property type="protein sequence ID" value="OPH50001.1"/>
    <property type="molecule type" value="Genomic_DNA"/>
</dbReference>
<evidence type="ECO:0000313" key="5">
    <source>
        <dbReference type="EMBL" id="OPH50001.1"/>
    </source>
</evidence>
<dbReference type="PROSITE" id="PS00622">
    <property type="entry name" value="HTH_LUXR_1"/>
    <property type="match status" value="1"/>
</dbReference>
<dbReference type="SUPFAM" id="SSF46894">
    <property type="entry name" value="C-terminal effector domain of the bipartite response regulators"/>
    <property type="match status" value="1"/>
</dbReference>
<dbReference type="Pfam" id="PF25873">
    <property type="entry name" value="WHD_MalT"/>
    <property type="match status" value="1"/>
</dbReference>
<dbReference type="InterPro" id="IPR011990">
    <property type="entry name" value="TPR-like_helical_dom_sf"/>
</dbReference>
<dbReference type="InterPro" id="IPR016032">
    <property type="entry name" value="Sig_transdc_resp-reg_C-effctor"/>
</dbReference>
<dbReference type="STRING" id="1469647.BC351_36510"/>
<dbReference type="GO" id="GO:0006355">
    <property type="term" value="P:regulation of DNA-templated transcription"/>
    <property type="evidence" value="ECO:0007669"/>
    <property type="project" value="InterPro"/>
</dbReference>
<evidence type="ECO:0000256" key="3">
    <source>
        <dbReference type="ARBA" id="ARBA00023163"/>
    </source>
</evidence>
<dbReference type="Gene3D" id="1.10.10.10">
    <property type="entry name" value="Winged helix-like DNA-binding domain superfamily/Winged helix DNA-binding domain"/>
    <property type="match status" value="1"/>
</dbReference>
<dbReference type="InterPro" id="IPR027417">
    <property type="entry name" value="P-loop_NTPase"/>
</dbReference>
<dbReference type="AlphaFoldDB" id="A0A1V4HBS4"/>
<dbReference type="InterPro" id="IPR041617">
    <property type="entry name" value="TPR_MalT"/>
</dbReference>
<keyword evidence="2" id="KW-0238">DNA-binding</keyword>
<organism evidence="5 6">
    <name type="scientific">Paenibacillus ferrarius</name>
    <dbReference type="NCBI Taxonomy" id="1469647"/>
    <lineage>
        <taxon>Bacteria</taxon>
        <taxon>Bacillati</taxon>
        <taxon>Bacillota</taxon>
        <taxon>Bacilli</taxon>
        <taxon>Bacillales</taxon>
        <taxon>Paenibacillaceae</taxon>
        <taxon>Paenibacillus</taxon>
    </lineage>
</organism>
<reference evidence="6" key="1">
    <citation type="submission" date="2016-07" db="EMBL/GenBank/DDBJ databases">
        <authorList>
            <person name="Florea S."/>
            <person name="Webb J.S."/>
            <person name="Jaromczyk J."/>
            <person name="Schardl C.L."/>
        </authorList>
    </citation>
    <scope>NUCLEOTIDE SEQUENCE [LARGE SCALE GENOMIC DNA]</scope>
    <source>
        <strain evidence="6">CY1</strain>
    </source>
</reference>
<comment type="caution">
    <text evidence="5">The sequence shown here is derived from an EMBL/GenBank/DDBJ whole genome shotgun (WGS) entry which is preliminary data.</text>
</comment>
<name>A0A1V4HBS4_9BACL</name>
<dbReference type="SUPFAM" id="SSF48452">
    <property type="entry name" value="TPR-like"/>
    <property type="match status" value="1"/>
</dbReference>
<dbReference type="PANTHER" id="PTHR44688">
    <property type="entry name" value="DNA-BINDING TRANSCRIPTIONAL ACTIVATOR DEVR_DOSR"/>
    <property type="match status" value="1"/>
</dbReference>
<dbReference type="RefSeq" id="WP_079418138.1">
    <property type="nucleotide sequence ID" value="NZ_MBTG01000036.1"/>
</dbReference>
<evidence type="ECO:0000313" key="6">
    <source>
        <dbReference type="Proteomes" id="UP000190626"/>
    </source>
</evidence>
<dbReference type="Pfam" id="PF17874">
    <property type="entry name" value="TPR_MalT"/>
    <property type="match status" value="1"/>
</dbReference>
<dbReference type="GO" id="GO:0003677">
    <property type="term" value="F:DNA binding"/>
    <property type="evidence" value="ECO:0007669"/>
    <property type="project" value="UniProtKB-KW"/>
</dbReference>
<dbReference type="InterPro" id="IPR000792">
    <property type="entry name" value="Tscrpt_reg_LuxR_C"/>
</dbReference>
<dbReference type="PROSITE" id="PS50043">
    <property type="entry name" value="HTH_LUXR_2"/>
    <property type="match status" value="1"/>
</dbReference>
<sequence>MIVSTKLHIPHVRKVLVSRPRLMRKLNEGLHAKLTLVSAQAGYGKTTVLSEWVKQCGALVAWVSLDKQDNDWSQFWSCVTTSIKERVSGFGQTVEPLLEKGPLLSLKLAITALLNELNRLNGELVIILDDYHVIDDSDIQHSMIYLLEHLPPHIHMFIASRSEMAIPTTRLLAKGELNQIMMQDLRFQLDEGHAFFSDTTDLLLTKEQVTVLFHQTEGWISGLQLAALSLKRSMNIGETLQQFSGHQHHIADYLLEEVFLHQSESMRAFLLETSILSRMNGSLCQAVTGQVNSQELLERLEKLNLFIIPLDDYRNWYRYHQLLSDFLQQMLLRTDPDKWMQAHIRAAKWLENHGFDEEAVDHYVEGKQTEDAVRLIEKKLPTFVQSKSVLLIRWVSVLPEDSFVEKPMIELFYISVLLGVGEWKAAFSRVEQAVSRFQAQEGNWTDAEWKQAMGNIYFFMAVASYLQKDLERTSDYFEWVERYMPEGSFFQTVGRNRYQGHDSFDDQLALINDLHAADVFLLKWITIWKDKREYPFIGFLYASYSKLLYEWNRLDEAEFYVNQALGREDIRPFARILMQNAISASRIQQAKGNLDRASELLEQLKSQINSPDVELFKLKIEAEQACLSVKKGSRQDALDWLQRCGLAHTDEVSLNRMAEHLALARVLAVCERMDEALYLLERLERLLAREDRLRDRIKVLIMQSVALYSLAQKEDALVQLETALLLAEPEGYIRSFMDEGAVMTELLSAYMKVQLGARIKSSPSVSLAYVGQLLQAMHVTSKEELSLSEILTEREARIFLLITQGKSNKEIANRLNISGETVKSHIKNIYRKLGVNNRAQALERAKEIMTLA</sequence>
<dbReference type="Proteomes" id="UP000190626">
    <property type="component" value="Unassembled WGS sequence"/>
</dbReference>
<keyword evidence="3" id="KW-0804">Transcription</keyword>
<dbReference type="Pfam" id="PF00196">
    <property type="entry name" value="GerE"/>
    <property type="match status" value="1"/>
</dbReference>
<dbReference type="OrthoDB" id="1137593at2"/>
<dbReference type="InterPro" id="IPR059106">
    <property type="entry name" value="WHD_MalT"/>
</dbReference>
<protein>
    <recommendedName>
        <fullName evidence="4">HTH luxR-type domain-containing protein</fullName>
    </recommendedName>
</protein>
<evidence type="ECO:0000259" key="4">
    <source>
        <dbReference type="PROSITE" id="PS50043"/>
    </source>
</evidence>
<dbReference type="Gene3D" id="3.40.50.300">
    <property type="entry name" value="P-loop containing nucleotide triphosphate hydrolases"/>
    <property type="match status" value="1"/>
</dbReference>
<dbReference type="InterPro" id="IPR036388">
    <property type="entry name" value="WH-like_DNA-bd_sf"/>
</dbReference>
<gene>
    <name evidence="5" type="ORF">BC351_36510</name>
</gene>
<evidence type="ECO:0000256" key="2">
    <source>
        <dbReference type="ARBA" id="ARBA00023125"/>
    </source>
</evidence>
<evidence type="ECO:0000256" key="1">
    <source>
        <dbReference type="ARBA" id="ARBA00023015"/>
    </source>
</evidence>
<dbReference type="PANTHER" id="PTHR44688:SF16">
    <property type="entry name" value="DNA-BINDING TRANSCRIPTIONAL ACTIVATOR DEVR_DOSR"/>
    <property type="match status" value="1"/>
</dbReference>
<dbReference type="PRINTS" id="PR00038">
    <property type="entry name" value="HTHLUXR"/>
</dbReference>